<dbReference type="GO" id="GO:0006950">
    <property type="term" value="P:response to stress"/>
    <property type="evidence" value="ECO:0000318"/>
    <property type="project" value="GO_Central"/>
</dbReference>
<dbReference type="PANTHER" id="PTHR33836:SF1">
    <property type="entry name" value="LOW-TEMPERATURE-INDUCED 65 KDA PROTEIN-RELATED"/>
    <property type="match status" value="1"/>
</dbReference>
<dbReference type="Pfam" id="PF07918">
    <property type="entry name" value="CAP160"/>
    <property type="match status" value="1"/>
</dbReference>
<gene>
    <name evidence="4" type="ORF">MIMGU_mgv1a022832mg</name>
</gene>
<dbReference type="Pfam" id="PF23399">
    <property type="entry name" value="LTI65_PGEED"/>
    <property type="match status" value="1"/>
</dbReference>
<dbReference type="InterPro" id="IPR057059">
    <property type="entry name" value="LTI65/LTI78_PGEED"/>
</dbReference>
<organism evidence="4 5">
    <name type="scientific">Erythranthe guttata</name>
    <name type="common">Yellow monkey flower</name>
    <name type="synonym">Mimulus guttatus</name>
    <dbReference type="NCBI Taxonomy" id="4155"/>
    <lineage>
        <taxon>Eukaryota</taxon>
        <taxon>Viridiplantae</taxon>
        <taxon>Streptophyta</taxon>
        <taxon>Embryophyta</taxon>
        <taxon>Tracheophyta</taxon>
        <taxon>Spermatophyta</taxon>
        <taxon>Magnoliopsida</taxon>
        <taxon>eudicotyledons</taxon>
        <taxon>Gunneridae</taxon>
        <taxon>Pentapetalae</taxon>
        <taxon>asterids</taxon>
        <taxon>lamiids</taxon>
        <taxon>Lamiales</taxon>
        <taxon>Phrymaceae</taxon>
        <taxon>Erythranthe</taxon>
    </lineage>
</organism>
<evidence type="ECO:0000256" key="1">
    <source>
        <dbReference type="SAM" id="MobiDB-lite"/>
    </source>
</evidence>
<evidence type="ECO:0000259" key="2">
    <source>
        <dbReference type="Pfam" id="PF23399"/>
    </source>
</evidence>
<evidence type="ECO:0000259" key="3">
    <source>
        <dbReference type="Pfam" id="PF23402"/>
    </source>
</evidence>
<reference evidence="4 5" key="1">
    <citation type="journal article" date="2013" name="Proc. Natl. Acad. Sci. U.S.A.">
        <title>Fine-scale variation in meiotic recombination in Mimulus inferred from population shotgun sequencing.</title>
        <authorList>
            <person name="Hellsten U."/>
            <person name="Wright K.M."/>
            <person name="Jenkins J."/>
            <person name="Shu S."/>
            <person name="Yuan Y."/>
            <person name="Wessler S.R."/>
            <person name="Schmutz J."/>
            <person name="Willis J.H."/>
            <person name="Rokhsar D.S."/>
        </authorList>
    </citation>
    <scope>NUCLEOTIDE SEQUENCE [LARGE SCALE GENOMIC DNA]</scope>
    <source>
        <strain evidence="5">cv. DUN x IM62</strain>
    </source>
</reference>
<evidence type="ECO:0000313" key="5">
    <source>
        <dbReference type="Proteomes" id="UP000030748"/>
    </source>
</evidence>
<dbReference type="InterPro" id="IPR037491">
    <property type="entry name" value="LTI78/LTI65"/>
</dbReference>
<feature type="compositionally biased region" description="Polar residues" evidence="1">
    <location>
        <begin position="98"/>
        <end position="108"/>
    </location>
</feature>
<evidence type="ECO:0000313" key="4">
    <source>
        <dbReference type="EMBL" id="EYU19545.1"/>
    </source>
</evidence>
<dbReference type="InterPro" id="IPR057058">
    <property type="entry name" value="LTI65_LTI78_NYQTKV"/>
</dbReference>
<sequence>MPKTKNPNAGMPKTKIEHLTGLEEDPNSPENSPSDNITPSNYQSKVAHPARSGSKEAEVAPLVSRFDTLNVGGESKTEPEQRSSYTWSHDQFAPQPTPTKTQFINPESANLKKDQDPSTIAGKISATTSAIADKALSAKNAVASKLGYGGGAAEAGNKPVSASATEYAHMVAEKLTPAYEKVAGAGNAVMSKVVGGGGGDAVGVPAKGGGSIGEYLAEKLRPGDEDKALSEAITGAFKGEGRPAAGKVTVSKEVADRLGPVEESKREGEDAVAAGLESSGQGMVDRLRDAVGVWLGKSAGMQTAQDSVSSSYGQ</sequence>
<feature type="compositionally biased region" description="Polar residues" evidence="1">
    <location>
        <begin position="28"/>
        <end position="44"/>
    </location>
</feature>
<dbReference type="GO" id="GO:0009737">
    <property type="term" value="P:response to abscisic acid"/>
    <property type="evidence" value="ECO:0007669"/>
    <property type="project" value="InterPro"/>
</dbReference>
<accession>A0A022PZA3</accession>
<dbReference type="AlphaFoldDB" id="A0A022PZA3"/>
<name>A0A022PZA3_ERYGU</name>
<feature type="region of interest" description="Disordered" evidence="1">
    <location>
        <begin position="1"/>
        <end position="118"/>
    </location>
</feature>
<dbReference type="InterPro" id="IPR012418">
    <property type="entry name" value="CAP160"/>
</dbReference>
<dbReference type="Pfam" id="PF23402">
    <property type="entry name" value="LTI65_LTI78_NYQTKV"/>
    <property type="match status" value="1"/>
</dbReference>
<proteinExistence type="predicted"/>
<feature type="domain" description="LTI65/LTI78 PGEED repeat" evidence="2">
    <location>
        <begin position="211"/>
        <end position="236"/>
    </location>
</feature>
<dbReference type="Proteomes" id="UP000030748">
    <property type="component" value="Unassembled WGS sequence"/>
</dbReference>
<dbReference type="EMBL" id="KI632289">
    <property type="protein sequence ID" value="EYU19545.1"/>
    <property type="molecule type" value="Genomic_DNA"/>
</dbReference>
<feature type="domain" description="LTI65/LTI78 NYQTKV repeat" evidence="3">
    <location>
        <begin position="13"/>
        <end position="74"/>
    </location>
</feature>
<keyword evidence="5" id="KW-1185">Reference proteome</keyword>
<dbReference type="STRING" id="4155.A0A022PZA3"/>
<protein>
    <submittedName>
        <fullName evidence="4">Uncharacterized protein</fullName>
    </submittedName>
</protein>
<dbReference type="PANTHER" id="PTHR33836">
    <property type="entry name" value="LOW-TEMPERATURE-INDUCED 65 KDA PROTEIN-RELATED"/>
    <property type="match status" value="1"/>
</dbReference>
<dbReference type="eggNOG" id="ENOG502QU29">
    <property type="taxonomic scope" value="Eukaryota"/>
</dbReference>